<dbReference type="AlphaFoldDB" id="A0AAU8II64"/>
<accession>A0AAU8II64</accession>
<reference evidence="2" key="1">
    <citation type="submission" date="2024-06" db="EMBL/GenBank/DDBJ databases">
        <authorList>
            <person name="Fan A."/>
            <person name="Zhang F.Y."/>
            <person name="Zhang L."/>
        </authorList>
    </citation>
    <scope>NUCLEOTIDE SEQUENCE</scope>
    <source>
        <strain evidence="2">Y61</strain>
    </source>
</reference>
<proteinExistence type="predicted"/>
<name>A0AAU8II64_9BACL</name>
<dbReference type="RefSeq" id="WP_353949019.1">
    <property type="nucleotide sequence ID" value="NZ_CP159510.1"/>
</dbReference>
<protein>
    <submittedName>
        <fullName evidence="2">Shedu immune nuclease family protein</fullName>
    </submittedName>
</protein>
<feature type="domain" description="Shedu protein SduA C-terminal" evidence="1">
    <location>
        <begin position="241"/>
        <end position="406"/>
    </location>
</feature>
<dbReference type="EMBL" id="CP159510">
    <property type="protein sequence ID" value="XCJ17934.1"/>
    <property type="molecule type" value="Genomic_DNA"/>
</dbReference>
<organism evidence="2">
    <name type="scientific">Sporolactobacillus sp. Y61</name>
    <dbReference type="NCBI Taxonomy" id="3160863"/>
    <lineage>
        <taxon>Bacteria</taxon>
        <taxon>Bacillati</taxon>
        <taxon>Bacillota</taxon>
        <taxon>Bacilli</taxon>
        <taxon>Bacillales</taxon>
        <taxon>Sporolactobacillaceae</taxon>
        <taxon>Sporolactobacillus</taxon>
    </lineage>
</organism>
<dbReference type="Pfam" id="PF14082">
    <property type="entry name" value="SduA_C"/>
    <property type="match status" value="1"/>
</dbReference>
<evidence type="ECO:0000313" key="2">
    <source>
        <dbReference type="EMBL" id="XCJ17934.1"/>
    </source>
</evidence>
<dbReference type="InterPro" id="IPR025359">
    <property type="entry name" value="SduA_C"/>
</dbReference>
<evidence type="ECO:0000259" key="1">
    <source>
        <dbReference type="Pfam" id="PF14082"/>
    </source>
</evidence>
<sequence length="422" mass="50466">MSSSKYSIQIVNQYLVLSRMYDMFRFPTDYKSTPTILYYFHLLEKDNIDNVFSLQNSFKEINYEQQADLLSDLNDEETLSFVIGKLNGSYYRLVGLNINPEIRIYFANDLQIKPYFLVVQSSRIRPSLWSRITSVTNQKKFYIGGDEETAWNENDFVQMARSFPNRTEIDKYIDSETSKRVQNYVDLKENYPKKLDNYISRKIIYQPMPAAPEIKELDLQTRKSIEKWIQKMDGWLKEDVDEKSWQRFLLQIFPFLFPQYIYFKREIRIPIDSNSKKLIDIPDFFALKNTGSIDLIEIKKPSFQVLRRGQYRGNYVFSNELEGQITQTQKYLYNLTRWGKAGENQLSKKFQQEMRDSNVRVFTRNPKALLVIGRSNKLDEEQIRDFDILRQKQEDIADIITYDDLLKRMKMILLRNFNGYWE</sequence>
<gene>
    <name evidence="2" type="ORF">ABNN70_05565</name>
</gene>